<comment type="caution">
    <text evidence="1">The sequence shown here is derived from an EMBL/GenBank/DDBJ whole genome shotgun (WGS) entry which is preliminary data.</text>
</comment>
<keyword evidence="2" id="KW-1185">Reference proteome</keyword>
<evidence type="ECO:0000313" key="2">
    <source>
        <dbReference type="Proteomes" id="UP001303473"/>
    </source>
</evidence>
<proteinExistence type="predicted"/>
<sequence>MAIVGLSVSSVIARNARSYWFGAVFLGLLEIARITYLDKINVKTRYSVHAPDVTAIVPARTSDHSGGHVKQTMLYLHGVESRGNIAQAKLMQRHYHWKYPYASGIHGRKEGLRALGTLAKNGQLFDLSRKSHNPRDQMWVSGGYVLAPLRVTPDNVALRGMALRQAPTFFSNKLKPNTVPVHRITLPDTVRYATLDLQYGDFCRAYLCIVVYSPRPRVSLTLTDRRPERDGIRDGRLCRTCVEMPYKLMRCPARQPLSWRTDGS</sequence>
<reference evidence="2" key="1">
    <citation type="journal article" date="2023" name="Mol. Phylogenet. Evol.">
        <title>Genome-scale phylogeny and comparative genomics of the fungal order Sordariales.</title>
        <authorList>
            <person name="Hensen N."/>
            <person name="Bonometti L."/>
            <person name="Westerberg I."/>
            <person name="Brannstrom I.O."/>
            <person name="Guillou S."/>
            <person name="Cros-Aarteil S."/>
            <person name="Calhoun S."/>
            <person name="Haridas S."/>
            <person name="Kuo A."/>
            <person name="Mondo S."/>
            <person name="Pangilinan J."/>
            <person name="Riley R."/>
            <person name="LaButti K."/>
            <person name="Andreopoulos B."/>
            <person name="Lipzen A."/>
            <person name="Chen C."/>
            <person name="Yan M."/>
            <person name="Daum C."/>
            <person name="Ng V."/>
            <person name="Clum A."/>
            <person name="Steindorff A."/>
            <person name="Ohm R.A."/>
            <person name="Martin F."/>
            <person name="Silar P."/>
            <person name="Natvig D.O."/>
            <person name="Lalanne C."/>
            <person name="Gautier V."/>
            <person name="Ament-Velasquez S.L."/>
            <person name="Kruys A."/>
            <person name="Hutchinson M.I."/>
            <person name="Powell A.J."/>
            <person name="Barry K."/>
            <person name="Miller A.N."/>
            <person name="Grigoriev I.V."/>
            <person name="Debuchy R."/>
            <person name="Gladieux P."/>
            <person name="Hiltunen Thoren M."/>
            <person name="Johannesson H."/>
        </authorList>
    </citation>
    <scope>NUCLEOTIDE SEQUENCE [LARGE SCALE GENOMIC DNA]</scope>
    <source>
        <strain evidence="2">CBS 340.73</strain>
    </source>
</reference>
<gene>
    <name evidence="1" type="ORF">QBC46DRAFT_446209</name>
</gene>
<dbReference type="EMBL" id="MU853760">
    <property type="protein sequence ID" value="KAK3944300.1"/>
    <property type="molecule type" value="Genomic_DNA"/>
</dbReference>
<accession>A0AAN6S8E8</accession>
<evidence type="ECO:0000313" key="1">
    <source>
        <dbReference type="EMBL" id="KAK3944300.1"/>
    </source>
</evidence>
<organism evidence="1 2">
    <name type="scientific">Diplogelasinospora grovesii</name>
    <dbReference type="NCBI Taxonomy" id="303347"/>
    <lineage>
        <taxon>Eukaryota</taxon>
        <taxon>Fungi</taxon>
        <taxon>Dikarya</taxon>
        <taxon>Ascomycota</taxon>
        <taxon>Pezizomycotina</taxon>
        <taxon>Sordariomycetes</taxon>
        <taxon>Sordariomycetidae</taxon>
        <taxon>Sordariales</taxon>
        <taxon>Diplogelasinosporaceae</taxon>
        <taxon>Diplogelasinospora</taxon>
    </lineage>
</organism>
<dbReference type="AlphaFoldDB" id="A0AAN6S8E8"/>
<name>A0AAN6S8E8_9PEZI</name>
<dbReference type="Proteomes" id="UP001303473">
    <property type="component" value="Unassembled WGS sequence"/>
</dbReference>
<protein>
    <submittedName>
        <fullName evidence="1">Uncharacterized protein</fullName>
    </submittedName>
</protein>